<sequence length="86" mass="9536">MTRWHASRYDKTIDRGHYSLNTGTRMVFAKLLKGDNVLDSYTDNVEEICGGSHISIKYHGGIGGRVMAVHGSEYARKCNLKSESGS</sequence>
<gene>
    <name evidence="1" type="ORF">C0Q70_03953</name>
</gene>
<keyword evidence="2" id="KW-1185">Reference proteome</keyword>
<evidence type="ECO:0000313" key="2">
    <source>
        <dbReference type="Proteomes" id="UP000245119"/>
    </source>
</evidence>
<dbReference type="Proteomes" id="UP000245119">
    <property type="component" value="Linkage Group LG2"/>
</dbReference>
<reference evidence="1 2" key="1">
    <citation type="submission" date="2018-04" db="EMBL/GenBank/DDBJ databases">
        <title>The genome of golden apple snail Pomacea canaliculata provides insight into stress tolerance and invasive adaptation.</title>
        <authorList>
            <person name="Liu C."/>
            <person name="Liu B."/>
            <person name="Ren Y."/>
            <person name="Zhang Y."/>
            <person name="Wang H."/>
            <person name="Li S."/>
            <person name="Jiang F."/>
            <person name="Yin L."/>
            <person name="Zhang G."/>
            <person name="Qian W."/>
            <person name="Fan W."/>
        </authorList>
    </citation>
    <scope>NUCLEOTIDE SEQUENCE [LARGE SCALE GENOMIC DNA]</scope>
    <source>
        <strain evidence="1">SZHN2017</strain>
        <tissue evidence="1">Muscle</tissue>
    </source>
</reference>
<comment type="caution">
    <text evidence="1">The sequence shown here is derived from an EMBL/GenBank/DDBJ whole genome shotgun (WGS) entry which is preliminary data.</text>
</comment>
<evidence type="ECO:0000313" key="1">
    <source>
        <dbReference type="EMBL" id="PVD36960.1"/>
    </source>
</evidence>
<dbReference type="EMBL" id="PZQS01000002">
    <property type="protein sequence ID" value="PVD36960.1"/>
    <property type="molecule type" value="Genomic_DNA"/>
</dbReference>
<dbReference type="AlphaFoldDB" id="A0A2T7PU92"/>
<name>A0A2T7PU92_POMCA</name>
<organism evidence="1 2">
    <name type="scientific">Pomacea canaliculata</name>
    <name type="common">Golden apple snail</name>
    <dbReference type="NCBI Taxonomy" id="400727"/>
    <lineage>
        <taxon>Eukaryota</taxon>
        <taxon>Metazoa</taxon>
        <taxon>Spiralia</taxon>
        <taxon>Lophotrochozoa</taxon>
        <taxon>Mollusca</taxon>
        <taxon>Gastropoda</taxon>
        <taxon>Caenogastropoda</taxon>
        <taxon>Architaenioglossa</taxon>
        <taxon>Ampullarioidea</taxon>
        <taxon>Ampullariidae</taxon>
        <taxon>Pomacea</taxon>
    </lineage>
</organism>
<accession>A0A2T7PU92</accession>
<proteinExistence type="predicted"/>
<protein>
    <submittedName>
        <fullName evidence="1">Uncharacterized protein</fullName>
    </submittedName>
</protein>